<gene>
    <name evidence="2" type="ORF">C0Q70_21077</name>
</gene>
<dbReference type="EMBL" id="PZQS01000014">
    <property type="protein sequence ID" value="PVD18528.1"/>
    <property type="molecule type" value="Genomic_DNA"/>
</dbReference>
<feature type="transmembrane region" description="Helical" evidence="1">
    <location>
        <begin position="38"/>
        <end position="59"/>
    </location>
</feature>
<keyword evidence="1" id="KW-1133">Transmembrane helix</keyword>
<proteinExistence type="predicted"/>
<sequence>MSRENAAALMTVVGSVDLVSRLALGYVADLGFIKKTHLAAAALVVVSCACHFVRVHYLFEFITKTHIDLPPVAGLMVDGTGTYIYPFNYIGVCLLLGAVCILLEPFARRLENTRTRRHTGQDALAGCRLVKIPSN</sequence>
<keyword evidence="1" id="KW-0812">Transmembrane</keyword>
<evidence type="ECO:0000256" key="1">
    <source>
        <dbReference type="SAM" id="Phobius"/>
    </source>
</evidence>
<evidence type="ECO:0000313" key="2">
    <source>
        <dbReference type="EMBL" id="PVD18528.1"/>
    </source>
</evidence>
<comment type="caution">
    <text evidence="2">The sequence shown here is derived from an EMBL/GenBank/DDBJ whole genome shotgun (WGS) entry which is preliminary data.</text>
</comment>
<dbReference type="OrthoDB" id="6435476at2759"/>
<organism evidence="2 3">
    <name type="scientific">Pomacea canaliculata</name>
    <name type="common">Golden apple snail</name>
    <dbReference type="NCBI Taxonomy" id="400727"/>
    <lineage>
        <taxon>Eukaryota</taxon>
        <taxon>Metazoa</taxon>
        <taxon>Spiralia</taxon>
        <taxon>Lophotrochozoa</taxon>
        <taxon>Mollusca</taxon>
        <taxon>Gastropoda</taxon>
        <taxon>Caenogastropoda</taxon>
        <taxon>Architaenioglossa</taxon>
        <taxon>Ampullarioidea</taxon>
        <taxon>Ampullariidae</taxon>
        <taxon>Pomacea</taxon>
    </lineage>
</organism>
<dbReference type="AlphaFoldDB" id="A0A2T7NBI1"/>
<evidence type="ECO:0000313" key="3">
    <source>
        <dbReference type="Proteomes" id="UP000245119"/>
    </source>
</evidence>
<dbReference type="Proteomes" id="UP000245119">
    <property type="component" value="Linkage Group LG14"/>
</dbReference>
<accession>A0A2T7NBI1</accession>
<reference evidence="2 3" key="1">
    <citation type="submission" date="2018-04" db="EMBL/GenBank/DDBJ databases">
        <title>The genome of golden apple snail Pomacea canaliculata provides insight into stress tolerance and invasive adaptation.</title>
        <authorList>
            <person name="Liu C."/>
            <person name="Liu B."/>
            <person name="Ren Y."/>
            <person name="Zhang Y."/>
            <person name="Wang H."/>
            <person name="Li S."/>
            <person name="Jiang F."/>
            <person name="Yin L."/>
            <person name="Zhang G."/>
            <person name="Qian W."/>
            <person name="Fan W."/>
        </authorList>
    </citation>
    <scope>NUCLEOTIDE SEQUENCE [LARGE SCALE GENOMIC DNA]</scope>
    <source>
        <strain evidence="2">SZHN2017</strain>
        <tissue evidence="2">Muscle</tissue>
    </source>
</reference>
<feature type="transmembrane region" description="Helical" evidence="1">
    <location>
        <begin position="83"/>
        <end position="107"/>
    </location>
</feature>
<name>A0A2T7NBI1_POMCA</name>
<keyword evidence="1" id="KW-0472">Membrane</keyword>
<keyword evidence="3" id="KW-1185">Reference proteome</keyword>
<protein>
    <submittedName>
        <fullName evidence="2">Uncharacterized protein</fullName>
    </submittedName>
</protein>